<dbReference type="InterPro" id="IPR040637">
    <property type="entry name" value="Ribosomal_uL10-like_insert"/>
</dbReference>
<dbReference type="GO" id="GO:0022625">
    <property type="term" value="C:cytosolic large ribosomal subunit"/>
    <property type="evidence" value="ECO:0007669"/>
    <property type="project" value="TreeGrafter"/>
</dbReference>
<dbReference type="InterPro" id="IPR043164">
    <property type="entry name" value="Ribosomal_uL10-like_insert_sf"/>
</dbReference>
<dbReference type="Pfam" id="PF00466">
    <property type="entry name" value="Ribosomal_L10"/>
    <property type="match status" value="1"/>
</dbReference>
<sequence length="281" mass="29634">MTSHTRKWKEAQFAELKQLASKHNVIAVADITYFPAALFQQIRKKLHGRAVVRVSKTKVIRKALAESGRDKSIADFAKSNCAVIFTGMNPFELFGFLKKNKGKVPAKVGAIAGEDISIPAGDTGLPPGPALSDLKAAGLKVAVQGATIAIMEDKVVTKAGQAVTAPVAGTLAKLNIMPFKVGMKLVAALEAGQLFKAEVLDIDADEMFAKFVGAHRSAFNLAFNAAIANSATIELLLSKSFRDAKAVALEGGIMNAATIGGLLAKAERQAKEIKGHLKEGA</sequence>
<evidence type="ECO:0000259" key="7">
    <source>
        <dbReference type="Pfam" id="PF17777"/>
    </source>
</evidence>
<dbReference type="Gene3D" id="3.90.105.20">
    <property type="match status" value="1"/>
</dbReference>
<dbReference type="EMBL" id="JACQPB010000031">
    <property type="protein sequence ID" value="MBI4210346.1"/>
    <property type="molecule type" value="Genomic_DNA"/>
</dbReference>
<evidence type="ECO:0000256" key="2">
    <source>
        <dbReference type="ARBA" id="ARBA00022730"/>
    </source>
</evidence>
<dbReference type="GO" id="GO:0002181">
    <property type="term" value="P:cytoplasmic translation"/>
    <property type="evidence" value="ECO:0007669"/>
    <property type="project" value="TreeGrafter"/>
</dbReference>
<accession>A0A8T3YM19</accession>
<dbReference type="InterPro" id="IPR022909">
    <property type="entry name" value="Ribosomal_uL10_arc"/>
</dbReference>
<evidence type="ECO:0000256" key="1">
    <source>
        <dbReference type="ARBA" id="ARBA00008889"/>
    </source>
</evidence>
<comment type="function">
    <text evidence="6">Forms part of the ribosomal stalk, playing a central role in the interaction of the ribosome with GTP-bound translation factors.</text>
</comment>
<dbReference type="GO" id="GO:0000027">
    <property type="term" value="P:ribosomal large subunit assembly"/>
    <property type="evidence" value="ECO:0007669"/>
    <property type="project" value="TreeGrafter"/>
</dbReference>
<evidence type="ECO:0000256" key="3">
    <source>
        <dbReference type="ARBA" id="ARBA00022884"/>
    </source>
</evidence>
<dbReference type="Proteomes" id="UP000732298">
    <property type="component" value="Unassembled WGS sequence"/>
</dbReference>
<dbReference type="Gene3D" id="3.30.70.1730">
    <property type="match status" value="1"/>
</dbReference>
<proteinExistence type="inferred from homology"/>
<dbReference type="HAMAP" id="MF_00280">
    <property type="entry name" value="Ribosomal_uL10_arch"/>
    <property type="match status" value="1"/>
</dbReference>
<dbReference type="SUPFAM" id="SSF160369">
    <property type="entry name" value="Ribosomal protein L10-like"/>
    <property type="match status" value="1"/>
</dbReference>
<reference evidence="8" key="1">
    <citation type="submission" date="2020-07" db="EMBL/GenBank/DDBJ databases">
        <title>Huge and variable diversity of episymbiotic CPR bacteria and DPANN archaea in groundwater ecosystems.</title>
        <authorList>
            <person name="He C.Y."/>
            <person name="Keren R."/>
            <person name="Whittaker M."/>
            <person name="Farag I.F."/>
            <person name="Doudna J."/>
            <person name="Cate J.H.D."/>
            <person name="Banfield J.F."/>
        </authorList>
    </citation>
    <scope>NUCLEOTIDE SEQUENCE</scope>
    <source>
        <strain evidence="8">NC_groundwater_1296_Ag_S-0.2um_52_80</strain>
    </source>
</reference>
<organism evidence="8 9">
    <name type="scientific">Candidatus Iainarchaeum sp</name>
    <dbReference type="NCBI Taxonomy" id="3101447"/>
    <lineage>
        <taxon>Archaea</taxon>
        <taxon>Candidatus Iainarchaeota</taxon>
        <taxon>Candidatus Iainarchaeia</taxon>
        <taxon>Candidatus Iainarchaeales</taxon>
        <taxon>Candidatus Iainarchaeaceae</taxon>
        <taxon>Candidatus Iainarchaeum</taxon>
    </lineage>
</organism>
<keyword evidence="4 6" id="KW-0689">Ribosomal protein</keyword>
<protein>
    <recommendedName>
        <fullName evidence="6">Large ribosomal subunit protein uL10</fullName>
    </recommendedName>
    <alternativeName>
        <fullName evidence="6">Acidic ribosomal protein P0 homolog</fullName>
    </alternativeName>
</protein>
<dbReference type="InterPro" id="IPR043141">
    <property type="entry name" value="Ribosomal_uL10-like_sf"/>
</dbReference>
<evidence type="ECO:0000313" key="8">
    <source>
        <dbReference type="EMBL" id="MBI4210346.1"/>
    </source>
</evidence>
<comment type="similarity">
    <text evidence="1 6">Belongs to the universal ribosomal protein uL10 family.</text>
</comment>
<dbReference type="GO" id="GO:0070180">
    <property type="term" value="F:large ribosomal subunit rRNA binding"/>
    <property type="evidence" value="ECO:0007669"/>
    <property type="project" value="UniProtKB-UniRule"/>
</dbReference>
<dbReference type="Pfam" id="PF17777">
    <property type="entry name" value="RL10P_insert"/>
    <property type="match status" value="1"/>
</dbReference>
<dbReference type="PANTHER" id="PTHR45699">
    <property type="entry name" value="60S ACIDIC RIBOSOMAL PROTEIN P0"/>
    <property type="match status" value="1"/>
</dbReference>
<keyword evidence="2 6" id="KW-0699">rRNA-binding</keyword>
<comment type="caution">
    <text evidence="8">The sequence shown here is derived from an EMBL/GenBank/DDBJ whole genome shotgun (WGS) entry which is preliminary data.</text>
</comment>
<gene>
    <name evidence="8" type="primary">rplJ</name>
    <name evidence="6" type="synonym">rpl10</name>
    <name evidence="6" type="synonym">rplP0</name>
    <name evidence="8" type="ORF">HY544_02460</name>
</gene>
<dbReference type="Gene3D" id="6.10.140.760">
    <property type="match status" value="1"/>
</dbReference>
<dbReference type="GO" id="GO:0003735">
    <property type="term" value="F:structural constituent of ribosome"/>
    <property type="evidence" value="ECO:0007669"/>
    <property type="project" value="TreeGrafter"/>
</dbReference>
<dbReference type="AlphaFoldDB" id="A0A8T3YM19"/>
<comment type="subunit">
    <text evidence="6">Part of the 50S ribosomal subunit. Forms part of the ribosomal stalk which helps the ribosome interact with GTP-bound translation factors. Forms a heptameric L10(L12)2(L12)2(L12)2 complex, where L10 forms an elongated spine to which the L12 dimers bind in a sequential fashion.</text>
</comment>
<evidence type="ECO:0000256" key="6">
    <source>
        <dbReference type="HAMAP-Rule" id="MF_00280"/>
    </source>
</evidence>
<feature type="domain" description="Large ribosomal subunit protein uL10-like insertion" evidence="7">
    <location>
        <begin position="106"/>
        <end position="176"/>
    </location>
</feature>
<keyword evidence="3 6" id="KW-0694">RNA-binding</keyword>
<dbReference type="InterPro" id="IPR050323">
    <property type="entry name" value="Ribosomal_protein_uL10"/>
</dbReference>
<evidence type="ECO:0000256" key="5">
    <source>
        <dbReference type="ARBA" id="ARBA00023274"/>
    </source>
</evidence>
<evidence type="ECO:0000313" key="9">
    <source>
        <dbReference type="Proteomes" id="UP000732298"/>
    </source>
</evidence>
<dbReference type="PANTHER" id="PTHR45699:SF3">
    <property type="entry name" value="LARGE RIBOSOMAL SUBUNIT PROTEIN UL10"/>
    <property type="match status" value="1"/>
</dbReference>
<name>A0A8T3YM19_9ARCH</name>
<evidence type="ECO:0000256" key="4">
    <source>
        <dbReference type="ARBA" id="ARBA00022980"/>
    </source>
</evidence>
<dbReference type="InterPro" id="IPR001790">
    <property type="entry name" value="Ribosomal_uL10"/>
</dbReference>
<keyword evidence="5 6" id="KW-0687">Ribonucleoprotein</keyword>